<protein>
    <submittedName>
        <fullName evidence="2">Uncharacterized protein LOC107782376 isoform X2</fullName>
    </submittedName>
</protein>
<proteinExistence type="predicted"/>
<keyword evidence="1" id="KW-1185">Reference proteome</keyword>
<gene>
    <name evidence="2" type="primary">LOC107782376</name>
</gene>
<dbReference type="RefSeq" id="XP_075087049.1">
    <property type="nucleotide sequence ID" value="XM_075230948.1"/>
</dbReference>
<evidence type="ECO:0000313" key="2">
    <source>
        <dbReference type="RefSeq" id="XP_075087049.1"/>
    </source>
</evidence>
<dbReference type="Proteomes" id="UP000790787">
    <property type="component" value="Chromosome 15"/>
</dbReference>
<reference evidence="2" key="2">
    <citation type="submission" date="2025-08" db="UniProtKB">
        <authorList>
            <consortium name="RefSeq"/>
        </authorList>
    </citation>
    <scope>IDENTIFICATION</scope>
    <source>
        <tissue evidence="2">Leaf</tissue>
    </source>
</reference>
<reference evidence="1" key="1">
    <citation type="journal article" date="2014" name="Nat. Commun.">
        <title>The tobacco genome sequence and its comparison with those of tomato and potato.</title>
        <authorList>
            <person name="Sierro N."/>
            <person name="Battey J.N."/>
            <person name="Ouadi S."/>
            <person name="Bakaher N."/>
            <person name="Bovet L."/>
            <person name="Willig A."/>
            <person name="Goepfert S."/>
            <person name="Peitsch M.C."/>
            <person name="Ivanov N.V."/>
        </authorList>
    </citation>
    <scope>NUCLEOTIDE SEQUENCE [LARGE SCALE GENOMIC DNA]</scope>
</reference>
<evidence type="ECO:0000313" key="1">
    <source>
        <dbReference type="Proteomes" id="UP000790787"/>
    </source>
</evidence>
<sequence length="137" mass="14690">MKNLTVAGGKKKRRKYGLGSQAKYFYGPNLRASSRSSDASSSSAPPNAQSAPMANLDELVMRLIPALTDHMVLVLTDHMLPVLAQQVRGLIASPSHVQDNHTDHPSARAPPVPPPPTNINEVHASLSDDDLHSPVSQ</sequence>
<accession>A0AC58SQ11</accession>
<name>A0AC58SQ11_TOBAC</name>
<organism evidence="1 2">
    <name type="scientific">Nicotiana tabacum</name>
    <name type="common">Common tobacco</name>
    <dbReference type="NCBI Taxonomy" id="4097"/>
    <lineage>
        <taxon>Eukaryota</taxon>
        <taxon>Viridiplantae</taxon>
        <taxon>Streptophyta</taxon>
        <taxon>Embryophyta</taxon>
        <taxon>Tracheophyta</taxon>
        <taxon>Spermatophyta</taxon>
        <taxon>Magnoliopsida</taxon>
        <taxon>eudicotyledons</taxon>
        <taxon>Gunneridae</taxon>
        <taxon>Pentapetalae</taxon>
        <taxon>asterids</taxon>
        <taxon>lamiids</taxon>
        <taxon>Solanales</taxon>
        <taxon>Solanaceae</taxon>
        <taxon>Nicotianoideae</taxon>
        <taxon>Nicotianeae</taxon>
        <taxon>Nicotiana</taxon>
    </lineage>
</organism>